<dbReference type="AlphaFoldDB" id="A0A0P0GIM6"/>
<dbReference type="Proteomes" id="UP000061809">
    <property type="component" value="Chromosome"/>
</dbReference>
<feature type="chain" id="PRO_5006047709" description="TonB C-terminal domain-containing protein" evidence="1">
    <location>
        <begin position="20"/>
        <end position="294"/>
    </location>
</feature>
<dbReference type="PATRIC" id="fig|246787.4.peg.2701"/>
<protein>
    <recommendedName>
        <fullName evidence="2">TonB C-terminal domain-containing protein</fullName>
    </recommendedName>
</protein>
<evidence type="ECO:0000256" key="1">
    <source>
        <dbReference type="SAM" id="SignalP"/>
    </source>
</evidence>
<dbReference type="InterPro" id="IPR051045">
    <property type="entry name" value="TonB-dependent_transducer"/>
</dbReference>
<dbReference type="PANTHER" id="PTHR33446">
    <property type="entry name" value="PROTEIN TONB-RELATED"/>
    <property type="match status" value="1"/>
</dbReference>
<proteinExistence type="predicted"/>
<sequence length="294" mass="32607">MKKLFVLFVMSLLVVTASAQKFSWPPKSFPMKVSFAVSEEVKYYWDVQGVLCTGRGNGGYKFRVLGTANHDFTASRSINFYYISTGNKTTVAGAYYFPKVKKGQQFSFEIVSAFAGYTPTGFQGFYIHDEMLSIPKEERKTETIDNMQQVATDRAYDDSIRMVDSIAAVAAAEAEMAAERAARVVTAPKYPGGTNALYAFLRENMHKPQIAIETAGYGTTTVEFIVTRDGTVTGANYKRRCVERVDKEVLRLVNLLKGWTPATKGGQPCNAVVQISMSIFPSFKASAQFVRVVQ</sequence>
<feature type="signal peptide" evidence="1">
    <location>
        <begin position="1"/>
        <end position="19"/>
    </location>
</feature>
<dbReference type="GO" id="GO:0055085">
    <property type="term" value="P:transmembrane transport"/>
    <property type="evidence" value="ECO:0007669"/>
    <property type="project" value="InterPro"/>
</dbReference>
<keyword evidence="1" id="KW-0732">Signal</keyword>
<dbReference type="GO" id="GO:0031992">
    <property type="term" value="F:energy transducer activity"/>
    <property type="evidence" value="ECO:0007669"/>
    <property type="project" value="TreeGrafter"/>
</dbReference>
<dbReference type="Pfam" id="PF03544">
    <property type="entry name" value="TonB_C"/>
    <property type="match status" value="1"/>
</dbReference>
<gene>
    <name evidence="3" type="ORF">BcellWH2_02623</name>
</gene>
<dbReference type="GO" id="GO:0098797">
    <property type="term" value="C:plasma membrane protein complex"/>
    <property type="evidence" value="ECO:0007669"/>
    <property type="project" value="TreeGrafter"/>
</dbReference>
<accession>A0A0P0GIM6</accession>
<dbReference type="RefSeq" id="WP_029426237.1">
    <property type="nucleotide sequence ID" value="NZ_CP012801.1"/>
</dbReference>
<evidence type="ECO:0000259" key="2">
    <source>
        <dbReference type="Pfam" id="PF03544"/>
    </source>
</evidence>
<dbReference type="EMBL" id="CP012801">
    <property type="protein sequence ID" value="ALJ59862.1"/>
    <property type="molecule type" value="Genomic_DNA"/>
</dbReference>
<dbReference type="KEGG" id="bcel:BcellWH2_02623"/>
<evidence type="ECO:0000313" key="4">
    <source>
        <dbReference type="Proteomes" id="UP000061809"/>
    </source>
</evidence>
<organism evidence="3 4">
    <name type="scientific">Bacteroides cellulosilyticus</name>
    <dbReference type="NCBI Taxonomy" id="246787"/>
    <lineage>
        <taxon>Bacteria</taxon>
        <taxon>Pseudomonadati</taxon>
        <taxon>Bacteroidota</taxon>
        <taxon>Bacteroidia</taxon>
        <taxon>Bacteroidales</taxon>
        <taxon>Bacteroidaceae</taxon>
        <taxon>Bacteroides</taxon>
    </lineage>
</organism>
<dbReference type="PANTHER" id="PTHR33446:SF2">
    <property type="entry name" value="PROTEIN TONB"/>
    <property type="match status" value="1"/>
</dbReference>
<reference evidence="3 4" key="1">
    <citation type="journal article" date="2015" name="Science">
        <title>Genetic determinants of in vivo fitness and diet responsiveness in multiple human gut Bacteroides.</title>
        <authorList>
            <person name="Wu M."/>
            <person name="McNulty N.P."/>
            <person name="Rodionov D.A."/>
            <person name="Khoroshkin M.S."/>
            <person name="Griffin N.W."/>
            <person name="Cheng J."/>
            <person name="Latreille P."/>
            <person name="Kerstetter R.A."/>
            <person name="Terrapon N."/>
            <person name="Henrissat B."/>
            <person name="Osterman A.L."/>
            <person name="Gordon J.I."/>
        </authorList>
    </citation>
    <scope>NUCLEOTIDE SEQUENCE [LARGE SCALE GENOMIC DNA]</scope>
    <source>
        <strain evidence="3 4">WH2</strain>
    </source>
</reference>
<evidence type="ECO:0000313" key="3">
    <source>
        <dbReference type="EMBL" id="ALJ59862.1"/>
    </source>
</evidence>
<feature type="domain" description="TonB C-terminal" evidence="2">
    <location>
        <begin position="208"/>
        <end position="275"/>
    </location>
</feature>
<dbReference type="Gene3D" id="3.30.1150.10">
    <property type="match status" value="1"/>
</dbReference>
<dbReference type="SUPFAM" id="SSF74653">
    <property type="entry name" value="TolA/TonB C-terminal domain"/>
    <property type="match status" value="1"/>
</dbReference>
<dbReference type="InterPro" id="IPR037682">
    <property type="entry name" value="TonB_C"/>
</dbReference>
<name>A0A0P0GIM6_9BACE</name>